<protein>
    <submittedName>
        <fullName evidence="1">Uncharacterized protein</fullName>
    </submittedName>
</protein>
<dbReference type="Proteomes" id="UP000245207">
    <property type="component" value="Unassembled WGS sequence"/>
</dbReference>
<comment type="caution">
    <text evidence="1">The sequence shown here is derived from an EMBL/GenBank/DDBJ whole genome shotgun (WGS) entry which is preliminary data.</text>
</comment>
<dbReference type="OrthoDB" id="1831354at2759"/>
<dbReference type="AlphaFoldDB" id="A0A2U1PPQ4"/>
<keyword evidence="2" id="KW-1185">Reference proteome</keyword>
<gene>
    <name evidence="1" type="ORF">CTI12_AA096540</name>
</gene>
<sequence length="266" mass="30159">MHNVFIRSGKSDSPPVFVSNEIDQVFKITKRDYHIVKSKKCPSLVKYIPDIPYPQALRAEIPHLNLTVKARTNHHSKARKRVNARKWSFLLPILKYWRSQEGTPTNKELGEGLSVAASRILPVTGEPIHHTISLLAARLVRHKDRLDAIASLVNNIPNEQVEVMSCEIEQLVMGNLEMGTMIEQLSAHFGEAMEFIGLLCTASTTIRAIMSDIDQVLDTTRAHVISLRRAQLEAQARERDRDQTIETMATTIQELQRRLDENQGKP</sequence>
<dbReference type="EMBL" id="PKPP01000882">
    <property type="protein sequence ID" value="PWA87731.1"/>
    <property type="molecule type" value="Genomic_DNA"/>
</dbReference>
<evidence type="ECO:0000313" key="1">
    <source>
        <dbReference type="EMBL" id="PWA87731.1"/>
    </source>
</evidence>
<proteinExistence type="predicted"/>
<accession>A0A2U1PPQ4</accession>
<evidence type="ECO:0000313" key="2">
    <source>
        <dbReference type="Proteomes" id="UP000245207"/>
    </source>
</evidence>
<name>A0A2U1PPQ4_ARTAN</name>
<organism evidence="1 2">
    <name type="scientific">Artemisia annua</name>
    <name type="common">Sweet wormwood</name>
    <dbReference type="NCBI Taxonomy" id="35608"/>
    <lineage>
        <taxon>Eukaryota</taxon>
        <taxon>Viridiplantae</taxon>
        <taxon>Streptophyta</taxon>
        <taxon>Embryophyta</taxon>
        <taxon>Tracheophyta</taxon>
        <taxon>Spermatophyta</taxon>
        <taxon>Magnoliopsida</taxon>
        <taxon>eudicotyledons</taxon>
        <taxon>Gunneridae</taxon>
        <taxon>Pentapetalae</taxon>
        <taxon>asterids</taxon>
        <taxon>campanulids</taxon>
        <taxon>Asterales</taxon>
        <taxon>Asteraceae</taxon>
        <taxon>Asteroideae</taxon>
        <taxon>Anthemideae</taxon>
        <taxon>Artemisiinae</taxon>
        <taxon>Artemisia</taxon>
    </lineage>
</organism>
<reference evidence="1 2" key="1">
    <citation type="journal article" date="2018" name="Mol. Plant">
        <title>The genome of Artemisia annua provides insight into the evolution of Asteraceae family and artemisinin biosynthesis.</title>
        <authorList>
            <person name="Shen Q."/>
            <person name="Zhang L."/>
            <person name="Liao Z."/>
            <person name="Wang S."/>
            <person name="Yan T."/>
            <person name="Shi P."/>
            <person name="Liu M."/>
            <person name="Fu X."/>
            <person name="Pan Q."/>
            <person name="Wang Y."/>
            <person name="Lv Z."/>
            <person name="Lu X."/>
            <person name="Zhang F."/>
            <person name="Jiang W."/>
            <person name="Ma Y."/>
            <person name="Chen M."/>
            <person name="Hao X."/>
            <person name="Li L."/>
            <person name="Tang Y."/>
            <person name="Lv G."/>
            <person name="Zhou Y."/>
            <person name="Sun X."/>
            <person name="Brodelius P.E."/>
            <person name="Rose J.K.C."/>
            <person name="Tang K."/>
        </authorList>
    </citation>
    <scope>NUCLEOTIDE SEQUENCE [LARGE SCALE GENOMIC DNA]</scope>
    <source>
        <strain evidence="2">cv. Huhao1</strain>
        <tissue evidence="1">Leaf</tissue>
    </source>
</reference>